<dbReference type="PRINTS" id="PR00313">
    <property type="entry name" value="CABNDNGRPT"/>
</dbReference>
<gene>
    <name evidence="5" type="ORF">GXW78_04755</name>
</gene>
<dbReference type="InterPro" id="IPR028992">
    <property type="entry name" value="Hedgehog/Intein_dom"/>
</dbReference>
<feature type="region of interest" description="Disordered" evidence="3">
    <location>
        <begin position="1"/>
        <end position="33"/>
    </location>
</feature>
<dbReference type="InterPro" id="IPR006141">
    <property type="entry name" value="Intein_N"/>
</dbReference>
<evidence type="ECO:0000259" key="4">
    <source>
        <dbReference type="Pfam" id="PF13403"/>
    </source>
</evidence>
<dbReference type="EMBL" id="JAAEDI010000004">
    <property type="protein sequence ID" value="MBR0648961.1"/>
    <property type="molecule type" value="Genomic_DNA"/>
</dbReference>
<feature type="domain" description="Hedgehog/Intein (Hint)" evidence="4">
    <location>
        <begin position="153"/>
        <end position="291"/>
    </location>
</feature>
<dbReference type="Gene3D" id="2.170.16.10">
    <property type="entry name" value="Hedgehog/Intein (Hint) domain"/>
    <property type="match status" value="1"/>
</dbReference>
<comment type="subcellular location">
    <subcellularLocation>
        <location evidence="1">Secreted</location>
    </subcellularLocation>
</comment>
<evidence type="ECO:0000256" key="2">
    <source>
        <dbReference type="ARBA" id="ARBA00022525"/>
    </source>
</evidence>
<evidence type="ECO:0000256" key="1">
    <source>
        <dbReference type="ARBA" id="ARBA00004613"/>
    </source>
</evidence>
<comment type="caution">
    <text evidence="5">The sequence shown here is derived from an EMBL/GenBank/DDBJ whole genome shotgun (WGS) entry which is preliminary data.</text>
</comment>
<dbReference type="InterPro" id="IPR036844">
    <property type="entry name" value="Hint_dom_sf"/>
</dbReference>
<dbReference type="Proteomes" id="UP000698752">
    <property type="component" value="Unassembled WGS sequence"/>
</dbReference>
<evidence type="ECO:0000256" key="3">
    <source>
        <dbReference type="SAM" id="MobiDB-lite"/>
    </source>
</evidence>
<dbReference type="Gene3D" id="2.150.10.10">
    <property type="entry name" value="Serralysin-like metalloprotease, C-terminal"/>
    <property type="match status" value="1"/>
</dbReference>
<dbReference type="InterPro" id="IPR050557">
    <property type="entry name" value="RTX_toxin/Mannuronan_C5-epim"/>
</dbReference>
<dbReference type="InterPro" id="IPR011049">
    <property type="entry name" value="Serralysin-like_metalloprot_C"/>
</dbReference>
<evidence type="ECO:0000313" key="6">
    <source>
        <dbReference type="Proteomes" id="UP000698752"/>
    </source>
</evidence>
<dbReference type="InterPro" id="IPR018511">
    <property type="entry name" value="Hemolysin-typ_Ca-bd_CS"/>
</dbReference>
<dbReference type="PROSITE" id="PS00330">
    <property type="entry name" value="HEMOLYSIN_CALCIUM"/>
    <property type="match status" value="3"/>
</dbReference>
<proteinExistence type="predicted"/>
<keyword evidence="6" id="KW-1185">Reference proteome</keyword>
<dbReference type="PANTHER" id="PTHR38340:SF1">
    <property type="entry name" value="S-LAYER PROTEIN"/>
    <property type="match status" value="1"/>
</dbReference>
<dbReference type="PROSITE" id="PS50817">
    <property type="entry name" value="INTEIN_N_TER"/>
    <property type="match status" value="1"/>
</dbReference>
<dbReference type="Pfam" id="PF13403">
    <property type="entry name" value="Hint_2"/>
    <property type="match status" value="1"/>
</dbReference>
<dbReference type="RefSeq" id="WP_211866494.1">
    <property type="nucleotide sequence ID" value="NZ_JAAEDI010000004.1"/>
</dbReference>
<reference evidence="6" key="1">
    <citation type="journal article" date="2021" name="Syst. Appl. Microbiol.">
        <title>Roseomonas hellenica sp. nov., isolated from roots of wild-growing Alkanna tinctoria.</title>
        <authorList>
            <person name="Rat A."/>
            <person name="Naranjo H.D."/>
            <person name="Lebbe L."/>
            <person name="Cnockaert M."/>
            <person name="Krigas N."/>
            <person name="Grigoriadou K."/>
            <person name="Maloupa E."/>
            <person name="Willems A."/>
        </authorList>
    </citation>
    <scope>NUCLEOTIDE SEQUENCE [LARGE SCALE GENOMIC DNA]</scope>
    <source>
        <strain evidence="6">LMG 31159</strain>
    </source>
</reference>
<accession>A0ABS5ED65</accession>
<name>A0ABS5ED65_9PROT</name>
<evidence type="ECO:0000313" key="5">
    <source>
        <dbReference type="EMBL" id="MBR0648961.1"/>
    </source>
</evidence>
<protein>
    <recommendedName>
        <fullName evidence="4">Hedgehog/Intein (Hint) domain-containing protein</fullName>
    </recommendedName>
</protein>
<keyword evidence="2" id="KW-0964">Secreted</keyword>
<dbReference type="InterPro" id="IPR001343">
    <property type="entry name" value="Hemolysn_Ca-bd"/>
</dbReference>
<dbReference type="SUPFAM" id="SSF51120">
    <property type="entry name" value="beta-Roll"/>
    <property type="match status" value="1"/>
</dbReference>
<dbReference type="PANTHER" id="PTHR38340">
    <property type="entry name" value="S-LAYER PROTEIN"/>
    <property type="match status" value="1"/>
</dbReference>
<dbReference type="SUPFAM" id="SSF51294">
    <property type="entry name" value="Hedgehog/intein (Hint) domain"/>
    <property type="match status" value="1"/>
</dbReference>
<organism evidence="5 6">
    <name type="scientific">Neoroseomonas terrae</name>
    <dbReference type="NCBI Taxonomy" id="424799"/>
    <lineage>
        <taxon>Bacteria</taxon>
        <taxon>Pseudomonadati</taxon>
        <taxon>Pseudomonadota</taxon>
        <taxon>Alphaproteobacteria</taxon>
        <taxon>Acetobacterales</taxon>
        <taxon>Acetobacteraceae</taxon>
        <taxon>Neoroseomonas</taxon>
    </lineage>
</organism>
<dbReference type="Pfam" id="PF00353">
    <property type="entry name" value="HemolysinCabind"/>
    <property type="match status" value="3"/>
</dbReference>
<sequence length="352" mass="36912">MTGNWTPGPGPTDGDDSYTGSNSWNVADGEGGNDTLLGEGASDLLYGGDGDDSLLGGTGDDVLIGGRGDDVLSGGTGNDLLVGGSGDDTFFYNQGDGDDTIFGGVGKDQVLVYAPGGYTTSTDGIFTRVDFKEGGDHLYVSGAKIVESSTPLPCFAEGTRIMTARGEVAVEALRIGDLAVACNKGRSVFMPITWIGHSRVDLAAHPRRAAVAPIRIGAEALGDGAPARDLRVSPEHALFIDGNLVPAHLLVNDETITQERHTPHVTYWHVELEEHAVLIANGVPAESYLDDGNRQSFDNGDVVALIKDFSHRDGSYAERACAPLLTEGPALDRIRAAIAARVSTAHALRQRA</sequence>